<gene>
    <name evidence="10" type="ORF">CPB83DRAFT_845177</name>
</gene>
<feature type="compositionally biased region" description="Basic and acidic residues" evidence="7">
    <location>
        <begin position="113"/>
        <end position="129"/>
    </location>
</feature>
<sequence length="780" mass="85672">MTEVLQPNGAHINGNGNVDYEMGNATHVAGPRFTTGIILPPPEIKVVIDRTALYVARSANPPQFEERVREGQRSDPKFSFLNPADPYHAYYRNRMDKVARGEVEEEGAAGAAQKDDNAEVAEQKQHVDNGVEPPPAEFILDLPNITAIDLDTMKLTALFTARRGRNFLAGLSAREGRNYQFDFLRPTHSLFSYFNRLVEQYTKIIQPNPEMLEELKARTEEQARWKTLEIAHKHAKWEKTKREREQRRQDDQEAERRAFAEIDWNDYAIVQTIEFTAADAASELPPPMSVQEVENMTLAQKRMAAMVMETTAEDVEIHRAKQAAAEAEAAAAVGSAGAADDDAEMDQSDDEDAVAAAKQKRIDDARHKAIATAQAIQANATGQAGPMKIRTDYVTKLGEKKKIMMTTCSVCKQQIPAHELEEHMRIELLDPKWKQQRDLLDTRRAQASELQRGADVVNSLQNLARTRVDIFGTETDEERRKNEEALEKEKRKEREKVVWDGHTATKVSTMDKYSTNVNFDEQIAAIHRAKGLGPQDANAIGPGIGPAAVPAPLTSLPPAPASLPAPPAATAAFPAASVASGPQPASSTPPVMLPPLHYQGLGATQPFGYQAPPTGAGGPPGAPGMHPTRMAALQAANNAIQSVQAGMVRSADQMEGESEEAPPAKRQKVAKLPGGALYPEEDWIVMHPHPISLQVQMPSDPSKPEWKLQGQVVTIPDLPLNLLVSTLRDRILQHTGSSVPASRIRLSYLGKMLTNSTSIATSNLEDEDLLVFSVRDPKKK</sequence>
<evidence type="ECO:0000313" key="11">
    <source>
        <dbReference type="Proteomes" id="UP000807306"/>
    </source>
</evidence>
<dbReference type="CDD" id="cd01800">
    <property type="entry name" value="Ubl_SF3a120"/>
    <property type="match status" value="1"/>
</dbReference>
<keyword evidence="3" id="KW-0747">Spliceosome</keyword>
<accession>A0A9P6ER53</accession>
<evidence type="ECO:0000256" key="1">
    <source>
        <dbReference type="ARBA" id="ARBA00004123"/>
    </source>
</evidence>
<dbReference type="GO" id="GO:0071013">
    <property type="term" value="C:catalytic step 2 spliceosome"/>
    <property type="evidence" value="ECO:0007669"/>
    <property type="project" value="TreeGrafter"/>
</dbReference>
<evidence type="ECO:0000259" key="9">
    <source>
        <dbReference type="PROSITE" id="PS50128"/>
    </source>
</evidence>
<dbReference type="GO" id="GO:0045292">
    <property type="term" value="P:mRNA cis splicing, via spliceosome"/>
    <property type="evidence" value="ECO:0007669"/>
    <property type="project" value="InterPro"/>
</dbReference>
<evidence type="ECO:0000256" key="4">
    <source>
        <dbReference type="ARBA" id="ARBA00022737"/>
    </source>
</evidence>
<evidence type="ECO:0000256" key="6">
    <source>
        <dbReference type="ARBA" id="ARBA00023242"/>
    </source>
</evidence>
<evidence type="ECO:0000256" key="5">
    <source>
        <dbReference type="ARBA" id="ARBA00023187"/>
    </source>
</evidence>
<dbReference type="PANTHER" id="PTHR15316">
    <property type="entry name" value="SPLICEOSOME ASSOCIATED PROTEIN 114/SWAP SPLICING FACTOR-RELATED"/>
    <property type="match status" value="1"/>
</dbReference>
<evidence type="ECO:0000259" key="8">
    <source>
        <dbReference type="PROSITE" id="PS50053"/>
    </source>
</evidence>
<feature type="region of interest" description="Disordered" evidence="7">
    <location>
        <begin position="102"/>
        <end position="133"/>
    </location>
</feature>
<feature type="domain" description="Ubiquitin-like" evidence="8">
    <location>
        <begin position="724"/>
        <end position="779"/>
    </location>
</feature>
<feature type="domain" description="SURP motif" evidence="9">
    <location>
        <begin position="152"/>
        <end position="194"/>
    </location>
</feature>
<dbReference type="SUPFAM" id="SSF54236">
    <property type="entry name" value="Ubiquitin-like"/>
    <property type="match status" value="1"/>
</dbReference>
<comment type="subcellular location">
    <subcellularLocation>
        <location evidence="1">Nucleus</location>
    </subcellularLocation>
</comment>
<dbReference type="PROSITE" id="PS50128">
    <property type="entry name" value="SURP"/>
    <property type="match status" value="2"/>
</dbReference>
<dbReference type="Pfam" id="PF01805">
    <property type="entry name" value="Surp"/>
    <property type="match status" value="2"/>
</dbReference>
<keyword evidence="11" id="KW-1185">Reference proteome</keyword>
<dbReference type="GO" id="GO:0000381">
    <property type="term" value="P:regulation of alternative mRNA splicing, via spliceosome"/>
    <property type="evidence" value="ECO:0007669"/>
    <property type="project" value="TreeGrafter"/>
</dbReference>
<proteinExistence type="predicted"/>
<name>A0A9P6ER53_9AGAR</name>
<dbReference type="InterPro" id="IPR045146">
    <property type="entry name" value="SF3A1"/>
</dbReference>
<evidence type="ECO:0000313" key="10">
    <source>
        <dbReference type="EMBL" id="KAF9533382.1"/>
    </source>
</evidence>
<dbReference type="PANTHER" id="PTHR15316:SF1">
    <property type="entry name" value="SPLICING FACTOR 3A SUBUNIT 1"/>
    <property type="match status" value="1"/>
</dbReference>
<feature type="domain" description="SURP motif" evidence="9">
    <location>
        <begin position="47"/>
        <end position="91"/>
    </location>
</feature>
<dbReference type="Gene3D" id="1.10.10.790">
    <property type="entry name" value="Surp module"/>
    <property type="match status" value="2"/>
</dbReference>
<reference evidence="10" key="1">
    <citation type="submission" date="2020-11" db="EMBL/GenBank/DDBJ databases">
        <authorList>
            <consortium name="DOE Joint Genome Institute"/>
            <person name="Ahrendt S."/>
            <person name="Riley R."/>
            <person name="Andreopoulos W."/>
            <person name="Labutti K."/>
            <person name="Pangilinan J."/>
            <person name="Ruiz-Duenas F.J."/>
            <person name="Barrasa J.M."/>
            <person name="Sanchez-Garcia M."/>
            <person name="Camarero S."/>
            <person name="Miyauchi S."/>
            <person name="Serrano A."/>
            <person name="Linde D."/>
            <person name="Babiker R."/>
            <person name="Drula E."/>
            <person name="Ayuso-Fernandez I."/>
            <person name="Pacheco R."/>
            <person name="Padilla G."/>
            <person name="Ferreira P."/>
            <person name="Barriuso J."/>
            <person name="Kellner H."/>
            <person name="Castanera R."/>
            <person name="Alfaro M."/>
            <person name="Ramirez L."/>
            <person name="Pisabarro A.G."/>
            <person name="Kuo A."/>
            <person name="Tritt A."/>
            <person name="Lipzen A."/>
            <person name="He G."/>
            <person name="Yan M."/>
            <person name="Ng V."/>
            <person name="Cullen D."/>
            <person name="Martin F."/>
            <person name="Rosso M.-N."/>
            <person name="Henrissat B."/>
            <person name="Hibbett D."/>
            <person name="Martinez A.T."/>
            <person name="Grigoriev I.V."/>
        </authorList>
    </citation>
    <scope>NUCLEOTIDE SEQUENCE</scope>
    <source>
        <strain evidence="10">CBS 506.95</strain>
    </source>
</reference>
<dbReference type="InterPro" id="IPR029071">
    <property type="entry name" value="Ubiquitin-like_domsf"/>
</dbReference>
<dbReference type="InterPro" id="IPR022030">
    <property type="entry name" value="SF3A1_dom"/>
</dbReference>
<dbReference type="Pfam" id="PF00240">
    <property type="entry name" value="ubiquitin"/>
    <property type="match status" value="1"/>
</dbReference>
<dbReference type="InterPro" id="IPR035967">
    <property type="entry name" value="SWAP/Surp_sf"/>
</dbReference>
<dbReference type="Pfam" id="PF12230">
    <property type="entry name" value="PRP21_like_P"/>
    <property type="match status" value="1"/>
</dbReference>
<dbReference type="GO" id="GO:0003723">
    <property type="term" value="F:RNA binding"/>
    <property type="evidence" value="ECO:0007669"/>
    <property type="project" value="InterPro"/>
</dbReference>
<dbReference type="PROSITE" id="PS50053">
    <property type="entry name" value="UBIQUITIN_2"/>
    <property type="match status" value="1"/>
</dbReference>
<protein>
    <submittedName>
        <fullName evidence="10">Pre-mRNA splicing factor PRP21 like protein-domain-containing protein</fullName>
    </submittedName>
</protein>
<feature type="region of interest" description="Disordered" evidence="7">
    <location>
        <begin position="332"/>
        <end position="360"/>
    </location>
</feature>
<dbReference type="FunFam" id="1.10.10.790:FF:000001">
    <property type="entry name" value="Splicing factor 3a, subunit 1"/>
    <property type="match status" value="1"/>
</dbReference>
<dbReference type="OrthoDB" id="447637at2759"/>
<keyword evidence="5" id="KW-0508">mRNA splicing</keyword>
<feature type="compositionally biased region" description="Acidic residues" evidence="7">
    <location>
        <begin position="339"/>
        <end position="353"/>
    </location>
</feature>
<dbReference type="EMBL" id="MU157828">
    <property type="protein sequence ID" value="KAF9533382.1"/>
    <property type="molecule type" value="Genomic_DNA"/>
</dbReference>
<evidence type="ECO:0000256" key="2">
    <source>
        <dbReference type="ARBA" id="ARBA00022664"/>
    </source>
</evidence>
<evidence type="ECO:0000256" key="7">
    <source>
        <dbReference type="SAM" id="MobiDB-lite"/>
    </source>
</evidence>
<dbReference type="Proteomes" id="UP000807306">
    <property type="component" value="Unassembled WGS sequence"/>
</dbReference>
<keyword evidence="2" id="KW-0507">mRNA processing</keyword>
<dbReference type="SMART" id="SM00648">
    <property type="entry name" value="SWAP"/>
    <property type="match status" value="2"/>
</dbReference>
<comment type="caution">
    <text evidence="10">The sequence shown here is derived from an EMBL/GenBank/DDBJ whole genome shotgun (WGS) entry which is preliminary data.</text>
</comment>
<keyword evidence="4" id="KW-0677">Repeat</keyword>
<evidence type="ECO:0000256" key="3">
    <source>
        <dbReference type="ARBA" id="ARBA00022728"/>
    </source>
</evidence>
<keyword evidence="6" id="KW-0539">Nucleus</keyword>
<dbReference type="GO" id="GO:0005686">
    <property type="term" value="C:U2 snRNP"/>
    <property type="evidence" value="ECO:0007669"/>
    <property type="project" value="TreeGrafter"/>
</dbReference>
<dbReference type="InterPro" id="IPR000061">
    <property type="entry name" value="Surp"/>
</dbReference>
<dbReference type="InterPro" id="IPR000626">
    <property type="entry name" value="Ubiquitin-like_dom"/>
</dbReference>
<dbReference type="SUPFAM" id="SSF109905">
    <property type="entry name" value="Surp module (SWAP domain)"/>
    <property type="match status" value="2"/>
</dbReference>
<dbReference type="GO" id="GO:0071004">
    <property type="term" value="C:U2-type prespliceosome"/>
    <property type="evidence" value="ECO:0007669"/>
    <property type="project" value="TreeGrafter"/>
</dbReference>
<organism evidence="10 11">
    <name type="scientific">Crepidotus variabilis</name>
    <dbReference type="NCBI Taxonomy" id="179855"/>
    <lineage>
        <taxon>Eukaryota</taxon>
        <taxon>Fungi</taxon>
        <taxon>Dikarya</taxon>
        <taxon>Basidiomycota</taxon>
        <taxon>Agaricomycotina</taxon>
        <taxon>Agaricomycetes</taxon>
        <taxon>Agaricomycetidae</taxon>
        <taxon>Agaricales</taxon>
        <taxon>Agaricineae</taxon>
        <taxon>Crepidotaceae</taxon>
        <taxon>Crepidotus</taxon>
    </lineage>
</organism>
<dbReference type="FunFam" id="1.10.10.790:FF:000002">
    <property type="entry name" value="Splicing factor 3A subunit 1"/>
    <property type="match status" value="1"/>
</dbReference>
<dbReference type="InterPro" id="IPR035563">
    <property type="entry name" value="SF3As1_ubi"/>
</dbReference>
<dbReference type="AlphaFoldDB" id="A0A9P6ER53"/>
<dbReference type="Gene3D" id="3.10.20.90">
    <property type="entry name" value="Phosphatidylinositol 3-kinase Catalytic Subunit, Chain A, domain 1"/>
    <property type="match status" value="1"/>
</dbReference>